<gene>
    <name evidence="2" type="ORF">W97_03622</name>
</gene>
<accession>R7YRU3</accession>
<dbReference type="GeneID" id="19900933"/>
<reference evidence="3" key="1">
    <citation type="submission" date="2012-06" db="EMBL/GenBank/DDBJ databases">
        <title>The genome sequence of Coniosporium apollinis CBS 100218.</title>
        <authorList>
            <consortium name="The Broad Institute Genome Sequencing Platform"/>
            <person name="Cuomo C."/>
            <person name="Gorbushina A."/>
            <person name="Noack S."/>
            <person name="Walker B."/>
            <person name="Young S.K."/>
            <person name="Zeng Q."/>
            <person name="Gargeya S."/>
            <person name="Fitzgerald M."/>
            <person name="Haas B."/>
            <person name="Abouelleil A."/>
            <person name="Alvarado L."/>
            <person name="Arachchi H.M."/>
            <person name="Berlin A.M."/>
            <person name="Chapman S.B."/>
            <person name="Goldberg J."/>
            <person name="Griggs A."/>
            <person name="Gujja S."/>
            <person name="Hansen M."/>
            <person name="Howarth C."/>
            <person name="Imamovic A."/>
            <person name="Larimer J."/>
            <person name="McCowan C."/>
            <person name="Montmayeur A."/>
            <person name="Murphy C."/>
            <person name="Neiman D."/>
            <person name="Pearson M."/>
            <person name="Priest M."/>
            <person name="Roberts A."/>
            <person name="Saif S."/>
            <person name="Shea T."/>
            <person name="Sisk P."/>
            <person name="Sykes S."/>
            <person name="Wortman J."/>
            <person name="Nusbaum C."/>
            <person name="Birren B."/>
        </authorList>
    </citation>
    <scope>NUCLEOTIDE SEQUENCE [LARGE SCALE GENOMIC DNA]</scope>
    <source>
        <strain evidence="3">CBS 100218</strain>
    </source>
</reference>
<dbReference type="Proteomes" id="UP000016924">
    <property type="component" value="Unassembled WGS sequence"/>
</dbReference>
<sequence length="142" mass="15520">MKPITFIALSIVSVPAFSQTCPPILNNSNFTLRATANMQGFPGNFCSIWNYGGGSYVDPIGGQCRGETDFLPGEIFSECQGGGNPRAFTFTPQVGHSAYYSVLFPGECQPIRVFADRYTRIEENARVECTSATGDLYCTIDY</sequence>
<keyword evidence="1" id="KW-0732">Signal</keyword>
<evidence type="ECO:0000313" key="3">
    <source>
        <dbReference type="Proteomes" id="UP000016924"/>
    </source>
</evidence>
<organism evidence="2 3">
    <name type="scientific">Coniosporium apollinis (strain CBS 100218)</name>
    <name type="common">Rock-inhabiting black yeast</name>
    <dbReference type="NCBI Taxonomy" id="1168221"/>
    <lineage>
        <taxon>Eukaryota</taxon>
        <taxon>Fungi</taxon>
        <taxon>Dikarya</taxon>
        <taxon>Ascomycota</taxon>
        <taxon>Pezizomycotina</taxon>
        <taxon>Dothideomycetes</taxon>
        <taxon>Dothideomycetes incertae sedis</taxon>
        <taxon>Coniosporium</taxon>
    </lineage>
</organism>
<keyword evidence="3" id="KW-1185">Reference proteome</keyword>
<evidence type="ECO:0008006" key="4">
    <source>
        <dbReference type="Google" id="ProtNLM"/>
    </source>
</evidence>
<protein>
    <recommendedName>
        <fullName evidence="4">AA1-like domain-containing protein</fullName>
    </recommendedName>
</protein>
<dbReference type="HOGENOM" id="CLU_1815691_0_0_1"/>
<dbReference type="EMBL" id="JH767568">
    <property type="protein sequence ID" value="EON64391.1"/>
    <property type="molecule type" value="Genomic_DNA"/>
</dbReference>
<feature type="signal peptide" evidence="1">
    <location>
        <begin position="1"/>
        <end position="18"/>
    </location>
</feature>
<dbReference type="RefSeq" id="XP_007779708.1">
    <property type="nucleotide sequence ID" value="XM_007781518.1"/>
</dbReference>
<evidence type="ECO:0000313" key="2">
    <source>
        <dbReference type="EMBL" id="EON64391.1"/>
    </source>
</evidence>
<name>R7YRU3_CONA1</name>
<proteinExistence type="predicted"/>
<evidence type="ECO:0000256" key="1">
    <source>
        <dbReference type="SAM" id="SignalP"/>
    </source>
</evidence>
<feature type="chain" id="PRO_5004449952" description="AA1-like domain-containing protein" evidence="1">
    <location>
        <begin position="19"/>
        <end position="142"/>
    </location>
</feature>
<dbReference type="AlphaFoldDB" id="R7YRU3"/>